<protein>
    <submittedName>
        <fullName evidence="1">Uncharacterized protein</fullName>
    </submittedName>
</protein>
<comment type="caution">
    <text evidence="1">The sequence shown here is derived from an EMBL/GenBank/DDBJ whole genome shotgun (WGS) entry which is preliminary data.</text>
</comment>
<organism evidence="1">
    <name type="scientific">Lyngbya confervoides BDU141951</name>
    <dbReference type="NCBI Taxonomy" id="1574623"/>
    <lineage>
        <taxon>Bacteria</taxon>
        <taxon>Bacillati</taxon>
        <taxon>Cyanobacteriota</taxon>
        <taxon>Cyanophyceae</taxon>
        <taxon>Oscillatoriophycideae</taxon>
        <taxon>Oscillatoriales</taxon>
        <taxon>Microcoleaceae</taxon>
        <taxon>Lyngbya</taxon>
    </lineage>
</organism>
<reference evidence="1" key="1">
    <citation type="submission" date="2014-11" db="EMBL/GenBank/DDBJ databases">
        <authorList>
            <person name="Malar M.C."/>
            <person name="Sen D."/>
            <person name="Tripathy S."/>
        </authorList>
    </citation>
    <scope>NUCLEOTIDE SEQUENCE</scope>
    <source>
        <strain evidence="1">BDU141951</strain>
    </source>
</reference>
<dbReference type="AlphaFoldDB" id="A0A0C1Y6F3"/>
<sequence length="124" mass="14417">MNLPLPRTPIPVNRKTQEQIAGTAVLLLERCCQEQPRGQRVFEGKQFYTIVERGRNLNIEFKGDAHHLPETILMLRTQHENGQALYEIDSWLTQQDVQRFALIRQLLQKDFKAKGIQHEPSIEA</sequence>
<reference evidence="1" key="3">
    <citation type="submission" date="2020-02" db="EMBL/GenBank/DDBJ databases">
        <authorList>
            <person name="Sarangi A.N."/>
            <person name="Ghosh S."/>
            <person name="Mukherjee M."/>
            <person name="Tripathy S."/>
        </authorList>
    </citation>
    <scope>NUCLEOTIDE SEQUENCE</scope>
    <source>
        <strain evidence="1">BDU141951</strain>
    </source>
</reference>
<accession>A0A0C1Y6F3</accession>
<name>A0A0C1Y6F3_9CYAN</name>
<dbReference type="EMBL" id="JTHE02000003">
    <property type="protein sequence ID" value="NEV69211.1"/>
    <property type="molecule type" value="Genomic_DNA"/>
</dbReference>
<evidence type="ECO:0000313" key="1">
    <source>
        <dbReference type="EMBL" id="NEV69211.1"/>
    </source>
</evidence>
<reference evidence="1" key="2">
    <citation type="journal article" date="2015" name="Genome Announc.">
        <title>Draft Genome Sequence of Filamentous Marine Cyanobacterium Lyngbya confervoides Strain BDU141951.</title>
        <authorList>
            <person name="Chandrababunaidu M.M."/>
            <person name="Sen D."/>
            <person name="Tripathy S."/>
        </authorList>
    </citation>
    <scope>NUCLEOTIDE SEQUENCE</scope>
    <source>
        <strain evidence="1">BDU141951</strain>
    </source>
</reference>
<proteinExistence type="predicted"/>
<gene>
    <name evidence="1" type="ORF">QQ91_019095</name>
</gene>